<dbReference type="InterPro" id="IPR041698">
    <property type="entry name" value="Methyltransf_25"/>
</dbReference>
<dbReference type="Gene3D" id="3.40.50.150">
    <property type="entry name" value="Vaccinia Virus protein VP39"/>
    <property type="match status" value="1"/>
</dbReference>
<dbReference type="Proteomes" id="UP000215224">
    <property type="component" value="Chromosome"/>
</dbReference>
<evidence type="ECO:0000313" key="3">
    <source>
        <dbReference type="Proteomes" id="UP000215224"/>
    </source>
</evidence>
<sequence>MFSFYSKLSSEVYDIDKPVGHSFGDIEYYMDRLKNCNGKILEPATGTGRILIPLLQQGFKVEGFDVSEEMLSICQKNCEENGVSTKLFIDRMESFTSDSKYEAIIVPTGTFLLLFEREESLRALKNFYNHLQNNGKLIIDIHLPDNLSLNDSSERYWELSNGEIITLRYNTVKIDYVKQYSISHGRYEKWRNGKLIQTELEQFPIRWYGVEEFKMILEKVGFEDIVISANYKYGKYPTNNEDTITFEATVKKLF</sequence>
<dbReference type="SUPFAM" id="SSF53335">
    <property type="entry name" value="S-adenosyl-L-methionine-dependent methyltransferases"/>
    <property type="match status" value="1"/>
</dbReference>
<dbReference type="RefSeq" id="WP_066414269.1">
    <property type="nucleotide sequence ID" value="NZ_CP018866.1"/>
</dbReference>
<keyword evidence="2" id="KW-0808">Transferase</keyword>
<evidence type="ECO:0000313" key="2">
    <source>
        <dbReference type="EMBL" id="AST91642.1"/>
    </source>
</evidence>
<dbReference type="CDD" id="cd02440">
    <property type="entry name" value="AdoMet_MTases"/>
    <property type="match status" value="1"/>
</dbReference>
<dbReference type="GO" id="GO:0032259">
    <property type="term" value="P:methylation"/>
    <property type="evidence" value="ECO:0007669"/>
    <property type="project" value="UniProtKB-KW"/>
</dbReference>
<dbReference type="EMBL" id="CP018866">
    <property type="protein sequence ID" value="AST91642.1"/>
    <property type="molecule type" value="Genomic_DNA"/>
</dbReference>
<keyword evidence="3" id="KW-1185">Reference proteome</keyword>
<organism evidence="2 3">
    <name type="scientific">Sutcliffiella cohnii</name>
    <dbReference type="NCBI Taxonomy" id="33932"/>
    <lineage>
        <taxon>Bacteria</taxon>
        <taxon>Bacillati</taxon>
        <taxon>Bacillota</taxon>
        <taxon>Bacilli</taxon>
        <taxon>Bacillales</taxon>
        <taxon>Bacillaceae</taxon>
        <taxon>Sutcliffiella</taxon>
    </lineage>
</organism>
<accession>A0A223KQ87</accession>
<dbReference type="AlphaFoldDB" id="A0A223KQ87"/>
<dbReference type="Pfam" id="PF13649">
    <property type="entry name" value="Methyltransf_25"/>
    <property type="match status" value="1"/>
</dbReference>
<evidence type="ECO:0000259" key="1">
    <source>
        <dbReference type="Pfam" id="PF13649"/>
    </source>
</evidence>
<proteinExistence type="predicted"/>
<dbReference type="InterPro" id="IPR029063">
    <property type="entry name" value="SAM-dependent_MTases_sf"/>
</dbReference>
<dbReference type="KEGG" id="bcoh:BC6307_10300"/>
<dbReference type="STRING" id="1314751.GCA_001591425_01534"/>
<dbReference type="Gene3D" id="2.20.25.110">
    <property type="entry name" value="S-adenosyl-L-methionine-dependent methyltransferases"/>
    <property type="match status" value="1"/>
</dbReference>
<keyword evidence="2" id="KW-0489">Methyltransferase</keyword>
<protein>
    <submittedName>
        <fullName evidence="2">SAM-dependent methyltransferase</fullName>
    </submittedName>
</protein>
<feature type="domain" description="Methyltransferase" evidence="1">
    <location>
        <begin position="40"/>
        <end position="135"/>
    </location>
</feature>
<name>A0A223KQ87_9BACI</name>
<reference evidence="2 3" key="1">
    <citation type="submission" date="2016-12" db="EMBL/GenBank/DDBJ databases">
        <title>The whole genome sequencing and assembly of Bacillus cohnii DSM 6307T strain.</title>
        <authorList>
            <person name="Lee Y.-J."/>
            <person name="Yi H."/>
            <person name="Bahn Y.-S."/>
            <person name="Kim J.F."/>
            <person name="Lee D.-W."/>
        </authorList>
    </citation>
    <scope>NUCLEOTIDE SEQUENCE [LARGE SCALE GENOMIC DNA]</scope>
    <source>
        <strain evidence="2 3">DSM 6307</strain>
    </source>
</reference>
<dbReference type="GO" id="GO:0008168">
    <property type="term" value="F:methyltransferase activity"/>
    <property type="evidence" value="ECO:0007669"/>
    <property type="project" value="UniProtKB-KW"/>
</dbReference>
<gene>
    <name evidence="2" type="ORF">BC6307_10300</name>
</gene>